<dbReference type="PANTHER" id="PTHR10350">
    <property type="entry name" value="NUCLEAR PORE COMPLEX PROTEIN NUP155"/>
    <property type="match status" value="1"/>
</dbReference>
<evidence type="ECO:0000256" key="10">
    <source>
        <dbReference type="ARBA" id="ARBA00023136"/>
    </source>
</evidence>
<evidence type="ECO:0000256" key="3">
    <source>
        <dbReference type="ARBA" id="ARBA00004620"/>
    </source>
</evidence>
<dbReference type="GeneID" id="59238636"/>
<proteinExistence type="inferred from homology"/>
<dbReference type="GO" id="GO:0051292">
    <property type="term" value="P:nuclear pore complex assembly"/>
    <property type="evidence" value="ECO:0007669"/>
    <property type="project" value="UniProtKB-ARBA"/>
</dbReference>
<dbReference type="GO" id="GO:0044611">
    <property type="term" value="C:nuclear pore inner ring"/>
    <property type="evidence" value="ECO:0007669"/>
    <property type="project" value="TreeGrafter"/>
</dbReference>
<dbReference type="OrthoDB" id="338970at2759"/>
<evidence type="ECO:0000256" key="11">
    <source>
        <dbReference type="ARBA" id="ARBA00023242"/>
    </source>
</evidence>
<comment type="similarity">
    <text evidence="4">Belongs to the non-repetitive/WGA-negative nucleoporin family.</text>
</comment>
<evidence type="ECO:0000313" key="15">
    <source>
        <dbReference type="Proteomes" id="UP000509704"/>
    </source>
</evidence>
<dbReference type="Pfam" id="PF03177">
    <property type="entry name" value="Nucleoporin_C"/>
    <property type="match status" value="1"/>
</dbReference>
<dbReference type="Gene3D" id="1.10.167.20">
    <property type="match status" value="1"/>
</dbReference>
<dbReference type="Proteomes" id="UP000509704">
    <property type="component" value="Chromosome 8"/>
</dbReference>
<keyword evidence="11" id="KW-0539">Nucleus</keyword>
<evidence type="ECO:0000256" key="7">
    <source>
        <dbReference type="ARBA" id="ARBA00022927"/>
    </source>
</evidence>
<feature type="domain" description="Nucleoporin Nup133/Nup155-like N-terminal" evidence="13">
    <location>
        <begin position="153"/>
        <end position="648"/>
    </location>
</feature>
<evidence type="ECO:0000256" key="5">
    <source>
        <dbReference type="ARBA" id="ARBA00022448"/>
    </source>
</evidence>
<dbReference type="KEGG" id="zmk:HG535_0H01600"/>
<name>A0A7H9B8I0_ZYGMR</name>
<dbReference type="InterPro" id="IPR007187">
    <property type="entry name" value="Nucleoporin_Nup133/Nup155_C"/>
</dbReference>
<keyword evidence="9" id="KW-0906">Nuclear pore complex</keyword>
<dbReference type="RefSeq" id="XP_037146558.1">
    <property type="nucleotide sequence ID" value="XM_037290663.1"/>
</dbReference>
<evidence type="ECO:0000259" key="13">
    <source>
        <dbReference type="Pfam" id="PF08801"/>
    </source>
</evidence>
<sequence length="1481" mass="165738">MYSTPLKSRIDYNNNTFAGSTRVLTGEAGNYSKDAMNHSMPVVLSGTSNGILGSTTAGPAGSTGFGLGGNGFSSLNGTRSAIGSTAIMAPDLTNVTEHLRVSGLGSAKPLELASQYIEHLECRDANTPVLDERSYYNNGVNYNFSKEVGGLGAFTPFERQQVIHIPDEILKEAAKTEIKSDMGIFPEINRCWITIDNKLILWNIEDSTDYQSIDEIKHTILKVALVKPRPDVFVDYVQHLLLISTPFDIYILAVSYLPETGGLSVFNTGMSVSVHGLDISDIACYEKTGQIFFASKTKGLNIWGLLYSGSDDWFNSKCSKVCLTQSVWSSLLPTTITSKIPGTGFIQSLFEEDSKYAQETIVQVTIDQSRGILYCLSSKSNIKAYYIHGNSLEGPMTIEPSYIKRIMGTTSARDAAILGNKYLKISKVVPVTLQENNNLFLVAITIGGVRLYFNGSIGRSGIEALRLESVKFPPSSVTPEVIQQELQQQQLEQQKKNLRFYSNLGSSESVLLKFQKKSSVLLETTTASDIISPGIFFCSVKKSSTSASNNKQGNNKLPENIASETMPVQNPVEHKLFASVPDYGILKNHGKYIENTTLLDTTGPIKGIFPLTATFNATQKPEGYANEFATQYNAENLKIAVLTNNAIEIYRYRTPDEVFESLIDDPLPFLLNYGVPEACSTALFVTCKLNKSEALRSAALTFFTVGIPGIVDIKPTYKKYVVSAVSSLFKKPGLEVTPHKSINGSNQITTGRALTAQEKGNFDLDDVVLSARFYGIGLLITRLCRDIWSRNIFTVNSEADTNITKQQIGSAQEKNLISGISISKSDVEYYLSSISIINEFFTTYGNSLTTVYPSVAGNSDGTGKTVDKSEEVANQAESIAINSMIRLVQSIMEALSFLNVLYEESEVEGYEQQYVAFKDIIKFLNRDIQTALSKLKFKHLFAPNENVKTLVREILSSIINRNITRGASIEYTATALQERCGSFCSSSDILGFRAIEHLRKAKEIGLRDNETLRYHLNNAVKLFERIVDHLSMEKLKEAVSIMLELNYFPKTIEFLLNIANSIDKAKLAYQYVSDGYLEHDGRKVFYEKRLIIYDLVFETLIRVDEMAAKSTSTIVGNISVSNEMIASREDSYSVALKYNDKLFHYKLYDWLVSQKSEDKLLQLDTDFILPYLKEKSKESLEISNLLWVYLSRRSKFFEAAEILYSLAGSDFTLQLGQRIEYLSRANGFCNGECPLSQKQNMVQLADMISEIFDVAAVQDDLLSLIITDNRIDSKVKDELIEQLDGKILPISDLFNDFAAPLGYFEVCLVIFKVSDFRNQEEIMAKWEELFKSMRRELDESGKIEDSLNFINLLSNVTIKVGRQIHTSEFVFPVSDLFPIITSLFYEALPNDHIRDGSIASIFISAGVSYGKLYYILKGLIETSDSSNTSYQREMLWLLKEWYKCDRKLRDIIKYDEITKLSEYTIETDPIEQYTKRTGNSI</sequence>
<dbReference type="Gene3D" id="1.25.40.450">
    <property type="entry name" value="Nucleoporin, helical domain, N-terminal subdomain"/>
    <property type="match status" value="1"/>
</dbReference>
<dbReference type="GO" id="GO:0051028">
    <property type="term" value="P:mRNA transport"/>
    <property type="evidence" value="ECO:0007669"/>
    <property type="project" value="UniProtKB-KW"/>
</dbReference>
<dbReference type="Gene3D" id="1.25.40.440">
    <property type="entry name" value="Nucleoporin, helical domain, central subdomain"/>
    <property type="match status" value="1"/>
</dbReference>
<evidence type="ECO:0000256" key="6">
    <source>
        <dbReference type="ARBA" id="ARBA00022816"/>
    </source>
</evidence>
<dbReference type="GO" id="GO:0017056">
    <property type="term" value="F:structural constituent of nuclear pore"/>
    <property type="evidence" value="ECO:0007669"/>
    <property type="project" value="InterPro"/>
</dbReference>
<dbReference type="GO" id="GO:0031965">
    <property type="term" value="C:nuclear membrane"/>
    <property type="evidence" value="ECO:0007669"/>
    <property type="project" value="UniProtKB-SubCell"/>
</dbReference>
<dbReference type="GO" id="GO:0036228">
    <property type="term" value="P:protein localization to nuclear inner membrane"/>
    <property type="evidence" value="ECO:0007669"/>
    <property type="project" value="TreeGrafter"/>
</dbReference>
<gene>
    <name evidence="14" type="ORF">HG535_0H01600</name>
</gene>
<keyword evidence="7" id="KW-0653">Protein transport</keyword>
<dbReference type="Pfam" id="PF08801">
    <property type="entry name" value="Nucleoporin_N"/>
    <property type="match status" value="1"/>
</dbReference>
<evidence type="ECO:0000313" key="14">
    <source>
        <dbReference type="EMBL" id="QLG74833.1"/>
    </source>
</evidence>
<keyword evidence="15" id="KW-1185">Reference proteome</keyword>
<dbReference type="FunFam" id="1.25.40.450:FF:000002">
    <property type="entry name" value="Putative non-repetitive nucleoporin"/>
    <property type="match status" value="1"/>
</dbReference>
<evidence type="ECO:0000259" key="12">
    <source>
        <dbReference type="Pfam" id="PF03177"/>
    </source>
</evidence>
<dbReference type="GO" id="GO:0006606">
    <property type="term" value="P:protein import into nucleus"/>
    <property type="evidence" value="ECO:0007669"/>
    <property type="project" value="TreeGrafter"/>
</dbReference>
<reference evidence="14 15" key="1">
    <citation type="submission" date="2020-07" db="EMBL/GenBank/DDBJ databases">
        <title>The yeast mating-type switching endonuclease HO is a domesticated member of an unorthodox homing genetic element family.</title>
        <authorList>
            <person name="Coughlan A.Y."/>
            <person name="Lombardi L."/>
            <person name="Braun-Galleani S."/>
            <person name="Martos A.R."/>
            <person name="Galeote V."/>
            <person name="Bigey F."/>
            <person name="Dequin S."/>
            <person name="Byrne K.P."/>
            <person name="Wolfe K.H."/>
        </authorList>
    </citation>
    <scope>NUCLEOTIDE SEQUENCE [LARGE SCALE GENOMIC DNA]</scope>
    <source>
        <strain evidence="14 15">NRRL Y-6702</strain>
    </source>
</reference>
<dbReference type="GO" id="GO:0000972">
    <property type="term" value="P:transcription-dependent tethering of RNA polymerase II gene DNA at nuclear periphery"/>
    <property type="evidence" value="ECO:0007669"/>
    <property type="project" value="TreeGrafter"/>
</dbReference>
<evidence type="ECO:0000256" key="4">
    <source>
        <dbReference type="ARBA" id="ARBA00007373"/>
    </source>
</evidence>
<dbReference type="PANTHER" id="PTHR10350:SF6">
    <property type="entry name" value="NUCLEAR PORE COMPLEX PROTEIN NUP155"/>
    <property type="match status" value="1"/>
</dbReference>
<evidence type="ECO:0000256" key="9">
    <source>
        <dbReference type="ARBA" id="ARBA00023132"/>
    </source>
</evidence>
<protein>
    <recommendedName>
        <fullName evidence="16">Nucleoporin Nup133/Nup155-like N-terminal domain-containing protein</fullName>
    </recommendedName>
</protein>
<feature type="domain" description="Nucleoporin Nup133/Nup155-like C-terminal" evidence="12">
    <location>
        <begin position="770"/>
        <end position="1475"/>
    </location>
</feature>
<keyword evidence="10" id="KW-0472">Membrane</keyword>
<dbReference type="Gene3D" id="1.20.120.1050">
    <property type="match status" value="1"/>
</dbReference>
<dbReference type="Gene3D" id="1.20.58.1780">
    <property type="match status" value="1"/>
</dbReference>
<dbReference type="FunFam" id="1.25.40.440:FF:000001">
    <property type="entry name" value="Nuclear pore complex subunit"/>
    <property type="match status" value="1"/>
</dbReference>
<evidence type="ECO:0000256" key="8">
    <source>
        <dbReference type="ARBA" id="ARBA00023010"/>
    </source>
</evidence>
<evidence type="ECO:0000256" key="1">
    <source>
        <dbReference type="ARBA" id="ARBA00004335"/>
    </source>
</evidence>
<evidence type="ECO:0000256" key="2">
    <source>
        <dbReference type="ARBA" id="ARBA00004567"/>
    </source>
</evidence>
<evidence type="ECO:0008006" key="16">
    <source>
        <dbReference type="Google" id="ProtNLM"/>
    </source>
</evidence>
<keyword evidence="5" id="KW-0813">Transport</keyword>
<keyword evidence="6" id="KW-0509">mRNA transport</keyword>
<dbReference type="GO" id="GO:0006405">
    <property type="term" value="P:RNA export from nucleus"/>
    <property type="evidence" value="ECO:0007669"/>
    <property type="project" value="TreeGrafter"/>
</dbReference>
<dbReference type="InterPro" id="IPR042533">
    <property type="entry name" value="Nucleoporin_Nup155_C_1"/>
</dbReference>
<keyword evidence="8" id="KW-0811">Translocation</keyword>
<comment type="subcellular location">
    <subcellularLocation>
        <location evidence="1">Nucleus membrane</location>
        <topology evidence="1">Peripheral membrane protein</topology>
        <orientation evidence="1">Cytoplasmic side</orientation>
    </subcellularLocation>
    <subcellularLocation>
        <location evidence="3">Nucleus membrane</location>
        <topology evidence="3">Peripheral membrane protein</topology>
        <orientation evidence="3">Nucleoplasmic side</orientation>
    </subcellularLocation>
    <subcellularLocation>
        <location evidence="2">Nucleus</location>
        <location evidence="2">Nuclear pore complex</location>
    </subcellularLocation>
</comment>
<dbReference type="InterPro" id="IPR042537">
    <property type="entry name" value="Nucleoporin_Nup155_C_2"/>
</dbReference>
<dbReference type="InterPro" id="IPR014908">
    <property type="entry name" value="Nucleoporin_Nup133/Nup155_N"/>
</dbReference>
<accession>A0A7H9B8I0</accession>
<dbReference type="EMBL" id="CP058611">
    <property type="protein sequence ID" value="QLG74833.1"/>
    <property type="molecule type" value="Genomic_DNA"/>
</dbReference>
<dbReference type="InterPro" id="IPR004870">
    <property type="entry name" value="Nucleoporin_Nup155"/>
</dbReference>
<organism evidence="14 15">
    <name type="scientific">Zygotorulaspora mrakii</name>
    <name type="common">Zygosaccharomyces mrakii</name>
    <dbReference type="NCBI Taxonomy" id="42260"/>
    <lineage>
        <taxon>Eukaryota</taxon>
        <taxon>Fungi</taxon>
        <taxon>Dikarya</taxon>
        <taxon>Ascomycota</taxon>
        <taxon>Saccharomycotina</taxon>
        <taxon>Saccharomycetes</taxon>
        <taxon>Saccharomycetales</taxon>
        <taxon>Saccharomycetaceae</taxon>
        <taxon>Zygotorulaspora</taxon>
    </lineage>
</organism>